<dbReference type="InterPro" id="IPR041280">
    <property type="entry name" value="Big_10"/>
</dbReference>
<dbReference type="PROSITE" id="PS51318">
    <property type="entry name" value="TAT"/>
    <property type="match status" value="1"/>
</dbReference>
<dbReference type="Gene3D" id="2.40.440.10">
    <property type="entry name" value="L,D-transpeptidase catalytic domain-like"/>
    <property type="match status" value="1"/>
</dbReference>
<accession>A0A9X2HGN4</accession>
<feature type="region of interest" description="Disordered" evidence="8">
    <location>
        <begin position="42"/>
        <end position="88"/>
    </location>
</feature>
<evidence type="ECO:0000259" key="9">
    <source>
        <dbReference type="PROSITE" id="PS52029"/>
    </source>
</evidence>
<dbReference type="InterPro" id="IPR006311">
    <property type="entry name" value="TAT_signal"/>
</dbReference>
<keyword evidence="11" id="KW-1185">Reference proteome</keyword>
<dbReference type="GO" id="GO:0018104">
    <property type="term" value="P:peptidoglycan-protein cross-linking"/>
    <property type="evidence" value="ECO:0007669"/>
    <property type="project" value="TreeGrafter"/>
</dbReference>
<proteinExistence type="predicted"/>
<dbReference type="Pfam" id="PF03734">
    <property type="entry name" value="YkuD"/>
    <property type="match status" value="1"/>
</dbReference>
<dbReference type="InterPro" id="IPR050979">
    <property type="entry name" value="LD-transpeptidase"/>
</dbReference>
<evidence type="ECO:0000256" key="6">
    <source>
        <dbReference type="ARBA" id="ARBA00023316"/>
    </source>
</evidence>
<protein>
    <submittedName>
        <fullName evidence="10">Ig-like domain-containing protein</fullName>
    </submittedName>
</protein>
<gene>
    <name evidence="10" type="ORF">NBM05_13560</name>
</gene>
<dbReference type="Proteomes" id="UP001139502">
    <property type="component" value="Unassembled WGS sequence"/>
</dbReference>
<dbReference type="Gene3D" id="2.60.40.3780">
    <property type="match status" value="1"/>
</dbReference>
<evidence type="ECO:0000256" key="3">
    <source>
        <dbReference type="ARBA" id="ARBA00022960"/>
    </source>
</evidence>
<dbReference type="GO" id="GO:0071972">
    <property type="term" value="F:peptidoglycan L,D-transpeptidase activity"/>
    <property type="evidence" value="ECO:0007669"/>
    <property type="project" value="TreeGrafter"/>
</dbReference>
<dbReference type="SUPFAM" id="SSF141523">
    <property type="entry name" value="L,D-transpeptidase catalytic domain-like"/>
    <property type="match status" value="1"/>
</dbReference>
<keyword evidence="4 7" id="KW-0573">Peptidoglycan synthesis</keyword>
<dbReference type="EMBL" id="JANAFB010000046">
    <property type="protein sequence ID" value="MCP3427009.1"/>
    <property type="molecule type" value="Genomic_DNA"/>
</dbReference>
<keyword evidence="6 7" id="KW-0961">Cell wall biogenesis/degradation</keyword>
<name>A0A9X2HGN4_9MICC</name>
<evidence type="ECO:0000256" key="5">
    <source>
        <dbReference type="ARBA" id="ARBA00023315"/>
    </source>
</evidence>
<feature type="region of interest" description="Disordered" evidence="8">
    <location>
        <begin position="100"/>
        <end position="122"/>
    </location>
</feature>
<feature type="compositionally biased region" description="Low complexity" evidence="8">
    <location>
        <begin position="52"/>
        <end position="74"/>
    </location>
</feature>
<evidence type="ECO:0000256" key="4">
    <source>
        <dbReference type="ARBA" id="ARBA00022984"/>
    </source>
</evidence>
<feature type="active site" description="Nucleophile" evidence="7">
    <location>
        <position position="368"/>
    </location>
</feature>
<dbReference type="Pfam" id="PF17964">
    <property type="entry name" value="Big_10"/>
    <property type="match status" value="1"/>
</dbReference>
<evidence type="ECO:0000256" key="7">
    <source>
        <dbReference type="PROSITE-ProRule" id="PRU01373"/>
    </source>
</evidence>
<organism evidence="10 11">
    <name type="scientific">Rothia santali</name>
    <dbReference type="NCBI Taxonomy" id="2949643"/>
    <lineage>
        <taxon>Bacteria</taxon>
        <taxon>Bacillati</taxon>
        <taxon>Actinomycetota</taxon>
        <taxon>Actinomycetes</taxon>
        <taxon>Micrococcales</taxon>
        <taxon>Micrococcaceae</taxon>
        <taxon>Rothia</taxon>
    </lineage>
</organism>
<feature type="compositionally biased region" description="Pro residues" evidence="8">
    <location>
        <begin position="1"/>
        <end position="10"/>
    </location>
</feature>
<feature type="domain" description="L,D-TPase catalytic" evidence="9">
    <location>
        <begin position="265"/>
        <end position="392"/>
    </location>
</feature>
<dbReference type="PROSITE" id="PS52029">
    <property type="entry name" value="LD_TPASE"/>
    <property type="match status" value="1"/>
</dbReference>
<evidence type="ECO:0000256" key="1">
    <source>
        <dbReference type="ARBA" id="ARBA00004752"/>
    </source>
</evidence>
<dbReference type="PANTHER" id="PTHR30582:SF2">
    <property type="entry name" value="L,D-TRANSPEPTIDASE YCIB-RELATED"/>
    <property type="match status" value="1"/>
</dbReference>
<feature type="active site" description="Proton donor/acceptor" evidence="7">
    <location>
        <position position="349"/>
    </location>
</feature>
<sequence>MNTTPSPEPSRPGAAARPVTRRTLMRGGALGVFGAIFLSACSQGEQSAQGDPSASPQGSSSPTPTSAASTAPPALTVEPEDGAQQVNPVAPVRVSADRGALERVDLTGPAGPVEGEMSEDGRTWTASGPLDFNAAYTLSYAAADGTDRSEGERTFSTVTPELEANATLNVVDGGTYGTGQIIQFSFSEPVSRKAEVEQAISVTGGGVAAGRFRWYSDTLMRYRPPEKWAPHSRVEVAADLLGVDFGNGMIGNENTRLAFATGAKHYAVVENSDKVLRVFVDDRLVEEFPATLGNEDWPSVTGELVIMEQQAKYSFNPKSLGLTKDDPHWYEPFDASWTSRLTRSGVFVHQALPSAIPLLGVANVSHGCIGLPPEGARYIFENFRVGDVIEAKGTGYPEADPDDGFGDWNIPFEHYADAAWKGNW</sequence>
<dbReference type="GO" id="GO:0016746">
    <property type="term" value="F:acyltransferase activity"/>
    <property type="evidence" value="ECO:0007669"/>
    <property type="project" value="UniProtKB-KW"/>
</dbReference>
<dbReference type="GO" id="GO:0005576">
    <property type="term" value="C:extracellular region"/>
    <property type="evidence" value="ECO:0007669"/>
    <property type="project" value="TreeGrafter"/>
</dbReference>
<dbReference type="AlphaFoldDB" id="A0A9X2HGN4"/>
<comment type="pathway">
    <text evidence="1 7">Cell wall biogenesis; peptidoglycan biosynthesis.</text>
</comment>
<dbReference type="PANTHER" id="PTHR30582">
    <property type="entry name" value="L,D-TRANSPEPTIDASE"/>
    <property type="match status" value="1"/>
</dbReference>
<evidence type="ECO:0000313" key="10">
    <source>
        <dbReference type="EMBL" id="MCP3427009.1"/>
    </source>
</evidence>
<dbReference type="GO" id="GO:0071555">
    <property type="term" value="P:cell wall organization"/>
    <property type="evidence" value="ECO:0007669"/>
    <property type="project" value="UniProtKB-UniRule"/>
</dbReference>
<evidence type="ECO:0000313" key="11">
    <source>
        <dbReference type="Proteomes" id="UP001139502"/>
    </source>
</evidence>
<dbReference type="Gene3D" id="2.60.40.3710">
    <property type="match status" value="1"/>
</dbReference>
<reference evidence="10" key="1">
    <citation type="submission" date="2022-06" db="EMBL/GenBank/DDBJ databases">
        <title>Rothia sp. isolated from sandalwood seedling.</title>
        <authorList>
            <person name="Tuikhar N."/>
            <person name="Kirdat K."/>
            <person name="Thorat V."/>
            <person name="Swetha P."/>
            <person name="Padma S."/>
            <person name="Sundararaj R."/>
            <person name="Yadav A."/>
        </authorList>
    </citation>
    <scope>NUCLEOTIDE SEQUENCE</scope>
    <source>
        <strain evidence="10">AR01</strain>
    </source>
</reference>
<evidence type="ECO:0000256" key="2">
    <source>
        <dbReference type="ARBA" id="ARBA00022679"/>
    </source>
</evidence>
<feature type="region of interest" description="Disordered" evidence="8">
    <location>
        <begin position="1"/>
        <end position="22"/>
    </location>
</feature>
<dbReference type="GO" id="GO:0008360">
    <property type="term" value="P:regulation of cell shape"/>
    <property type="evidence" value="ECO:0007669"/>
    <property type="project" value="UniProtKB-UniRule"/>
</dbReference>
<dbReference type="RefSeq" id="WP_254168554.1">
    <property type="nucleotide sequence ID" value="NZ_JANAFB010000046.1"/>
</dbReference>
<dbReference type="CDD" id="cd16913">
    <property type="entry name" value="YkuD_like"/>
    <property type="match status" value="1"/>
</dbReference>
<keyword evidence="3 7" id="KW-0133">Cell shape</keyword>
<comment type="caution">
    <text evidence="10">The sequence shown here is derived from an EMBL/GenBank/DDBJ whole genome shotgun (WGS) entry which is preliminary data.</text>
</comment>
<dbReference type="InterPro" id="IPR005490">
    <property type="entry name" value="LD_TPept_cat_dom"/>
</dbReference>
<evidence type="ECO:0000256" key="8">
    <source>
        <dbReference type="SAM" id="MobiDB-lite"/>
    </source>
</evidence>
<keyword evidence="5" id="KW-0012">Acyltransferase</keyword>
<keyword evidence="2" id="KW-0808">Transferase</keyword>
<dbReference type="InterPro" id="IPR038063">
    <property type="entry name" value="Transpep_catalytic_dom"/>
</dbReference>